<keyword evidence="3" id="KW-0804">Transcription</keyword>
<accession>A0A5D0WIQ8</accession>
<evidence type="ECO:0000313" key="6">
    <source>
        <dbReference type="Proteomes" id="UP000322619"/>
    </source>
</evidence>
<feature type="domain" description="HTH gntR-type" evidence="4">
    <location>
        <begin position="27"/>
        <end position="95"/>
    </location>
</feature>
<dbReference type="Gene3D" id="1.20.120.530">
    <property type="entry name" value="GntR ligand-binding domain-like"/>
    <property type="match status" value="1"/>
</dbReference>
<dbReference type="EMBL" id="VSLA01000030">
    <property type="protein sequence ID" value="TYC82299.1"/>
    <property type="molecule type" value="Genomic_DNA"/>
</dbReference>
<gene>
    <name evidence="5" type="ORF">FXB42_16585</name>
</gene>
<name>A0A5D0WIQ8_9FIRM</name>
<dbReference type="InterPro" id="IPR008920">
    <property type="entry name" value="TF_FadR/GntR_C"/>
</dbReference>
<evidence type="ECO:0000259" key="4">
    <source>
        <dbReference type="PROSITE" id="PS50949"/>
    </source>
</evidence>
<dbReference type="GO" id="GO:0003700">
    <property type="term" value="F:DNA-binding transcription factor activity"/>
    <property type="evidence" value="ECO:0007669"/>
    <property type="project" value="InterPro"/>
</dbReference>
<evidence type="ECO:0000256" key="2">
    <source>
        <dbReference type="ARBA" id="ARBA00023125"/>
    </source>
</evidence>
<comment type="caution">
    <text evidence="5">The sequence shown here is derived from an EMBL/GenBank/DDBJ whole genome shotgun (WGS) entry which is preliminary data.</text>
</comment>
<dbReference type="Pfam" id="PF07729">
    <property type="entry name" value="FCD"/>
    <property type="match status" value="1"/>
</dbReference>
<reference evidence="5 6" key="1">
    <citation type="submission" date="2019-08" db="EMBL/GenBank/DDBJ databases">
        <title>Isolation and enrichment of carboxydotrophic bacteria from anaerobic sludge for the production of bio-based chemicals from syngas.</title>
        <authorList>
            <person name="Antares A.L."/>
            <person name="Moreira J."/>
            <person name="Diender M."/>
            <person name="Parshina S.N."/>
            <person name="Stams A.J.M."/>
            <person name="Alves M."/>
            <person name="Alves J.I."/>
            <person name="Sousa D.Z."/>
        </authorList>
    </citation>
    <scope>NUCLEOTIDE SEQUENCE [LARGE SCALE GENOMIC DNA]</scope>
    <source>
        <strain evidence="5 6">JM</strain>
    </source>
</reference>
<dbReference type="PRINTS" id="PR00035">
    <property type="entry name" value="HTHGNTR"/>
</dbReference>
<dbReference type="SMART" id="SM00345">
    <property type="entry name" value="HTH_GNTR"/>
    <property type="match status" value="1"/>
</dbReference>
<dbReference type="SMART" id="SM00895">
    <property type="entry name" value="FCD"/>
    <property type="match status" value="1"/>
</dbReference>
<proteinExistence type="predicted"/>
<dbReference type="SUPFAM" id="SSF48008">
    <property type="entry name" value="GntR ligand-binding domain-like"/>
    <property type="match status" value="1"/>
</dbReference>
<dbReference type="InterPro" id="IPR000524">
    <property type="entry name" value="Tscrpt_reg_HTH_GntR"/>
</dbReference>
<dbReference type="GO" id="GO:0003677">
    <property type="term" value="F:DNA binding"/>
    <property type="evidence" value="ECO:0007669"/>
    <property type="project" value="UniProtKB-KW"/>
</dbReference>
<dbReference type="PROSITE" id="PS50949">
    <property type="entry name" value="HTH_GNTR"/>
    <property type="match status" value="1"/>
</dbReference>
<dbReference type="SUPFAM" id="SSF46785">
    <property type="entry name" value="Winged helix' DNA-binding domain"/>
    <property type="match status" value="1"/>
</dbReference>
<dbReference type="InterPro" id="IPR036390">
    <property type="entry name" value="WH_DNA-bd_sf"/>
</dbReference>
<keyword evidence="2" id="KW-0238">DNA-binding</keyword>
<dbReference type="InterPro" id="IPR036388">
    <property type="entry name" value="WH-like_DNA-bd_sf"/>
</dbReference>
<evidence type="ECO:0000256" key="1">
    <source>
        <dbReference type="ARBA" id="ARBA00023015"/>
    </source>
</evidence>
<keyword evidence="1" id="KW-0805">Transcription regulation</keyword>
<organism evidence="5 6">
    <name type="scientific">Acetobacterium wieringae</name>
    <dbReference type="NCBI Taxonomy" id="52694"/>
    <lineage>
        <taxon>Bacteria</taxon>
        <taxon>Bacillati</taxon>
        <taxon>Bacillota</taxon>
        <taxon>Clostridia</taxon>
        <taxon>Eubacteriales</taxon>
        <taxon>Eubacteriaceae</taxon>
        <taxon>Acetobacterium</taxon>
    </lineage>
</organism>
<dbReference type="Pfam" id="PF00392">
    <property type="entry name" value="GntR"/>
    <property type="match status" value="1"/>
</dbReference>
<evidence type="ECO:0000256" key="3">
    <source>
        <dbReference type="ARBA" id="ARBA00023163"/>
    </source>
</evidence>
<sequence length="251" mass="28605">MITKEVLMKNFLKNNSQASVLTPIDNGSIVDKIIDRIVKAIAAGQFKVGEKLPSEFILMEELKVGRNSLREAMKILATLGVVTIKRGDGTYVCDHIAPTIFNPIIYSIIFQSRSDNAMVEFRRMMDETVMRTAMTKVTDNDLIDLESRINEIRAAYESGDKERAAYLDYQYHVAIANICDNPYISNIVNGIYEVFALSIEDTIDTDERFNNAERFHLDLYNCLKNKDYDAIEAAVAESVSFWYEDRNETHS</sequence>
<dbReference type="Proteomes" id="UP000322619">
    <property type="component" value="Unassembled WGS sequence"/>
</dbReference>
<dbReference type="PANTHER" id="PTHR43537">
    <property type="entry name" value="TRANSCRIPTIONAL REGULATOR, GNTR FAMILY"/>
    <property type="match status" value="1"/>
</dbReference>
<dbReference type="CDD" id="cd07377">
    <property type="entry name" value="WHTH_GntR"/>
    <property type="match status" value="1"/>
</dbReference>
<dbReference type="Gene3D" id="1.10.10.10">
    <property type="entry name" value="Winged helix-like DNA-binding domain superfamily/Winged helix DNA-binding domain"/>
    <property type="match status" value="1"/>
</dbReference>
<protein>
    <submittedName>
        <fullName evidence="5">FadR family transcriptional regulator</fullName>
    </submittedName>
</protein>
<dbReference type="AlphaFoldDB" id="A0A5D0WIQ8"/>
<dbReference type="InterPro" id="IPR011711">
    <property type="entry name" value="GntR_C"/>
</dbReference>
<dbReference type="PANTHER" id="PTHR43537:SF43">
    <property type="entry name" value="GNTR-FAMILY TRANSCRIPTIONAL REGULATOR"/>
    <property type="match status" value="1"/>
</dbReference>
<evidence type="ECO:0000313" key="5">
    <source>
        <dbReference type="EMBL" id="TYC82299.1"/>
    </source>
</evidence>